<organism evidence="3 4">
    <name type="scientific">Pseudoalteromonas issachenkonii</name>
    <dbReference type="NCBI Taxonomy" id="152297"/>
    <lineage>
        <taxon>Bacteria</taxon>
        <taxon>Pseudomonadati</taxon>
        <taxon>Pseudomonadota</taxon>
        <taxon>Gammaproteobacteria</taxon>
        <taxon>Alteromonadales</taxon>
        <taxon>Pseudoalteromonadaceae</taxon>
        <taxon>Pseudoalteromonas</taxon>
    </lineage>
</organism>
<feature type="compositionally biased region" description="Low complexity" evidence="1">
    <location>
        <begin position="175"/>
        <end position="186"/>
    </location>
</feature>
<dbReference type="RefSeq" id="WP_341603717.1">
    <property type="nucleotide sequence ID" value="NZ_JBAKAW010000018.1"/>
</dbReference>
<feature type="region of interest" description="Disordered" evidence="1">
    <location>
        <begin position="174"/>
        <end position="196"/>
    </location>
</feature>
<dbReference type="NCBIfam" id="NF038123">
    <property type="entry name" value="NF038123_dom"/>
    <property type="match status" value="1"/>
</dbReference>
<gene>
    <name evidence="3" type="ORF">V6257_17655</name>
</gene>
<evidence type="ECO:0000256" key="1">
    <source>
        <dbReference type="SAM" id="MobiDB-lite"/>
    </source>
</evidence>
<accession>A0ABU9H4S2</accession>
<reference evidence="3 4" key="1">
    <citation type="submission" date="2024-02" db="EMBL/GenBank/DDBJ databases">
        <title>Bacteria isolated from the canopy kelp, Nereocystis luetkeana.</title>
        <authorList>
            <person name="Pfister C.A."/>
            <person name="Younker I.T."/>
            <person name="Light S.H."/>
        </authorList>
    </citation>
    <scope>NUCLEOTIDE SEQUENCE [LARGE SCALE GENOMIC DNA]</scope>
    <source>
        <strain evidence="3 4">TI.1.03</strain>
    </source>
</reference>
<evidence type="ECO:0000313" key="3">
    <source>
        <dbReference type="EMBL" id="MEL0656851.1"/>
    </source>
</evidence>
<keyword evidence="4" id="KW-1185">Reference proteome</keyword>
<evidence type="ECO:0000256" key="2">
    <source>
        <dbReference type="SAM" id="SignalP"/>
    </source>
</evidence>
<feature type="signal peptide" evidence="2">
    <location>
        <begin position="1"/>
        <end position="24"/>
    </location>
</feature>
<dbReference type="InterPro" id="IPR038678">
    <property type="entry name" value="Spondin_N_sf"/>
</dbReference>
<comment type="caution">
    <text evidence="3">The sequence shown here is derived from an EMBL/GenBank/DDBJ whole genome shotgun (WGS) entry which is preliminary data.</text>
</comment>
<dbReference type="EMBL" id="JBAKAW010000018">
    <property type="protein sequence ID" value="MEL0656851.1"/>
    <property type="molecule type" value="Genomic_DNA"/>
</dbReference>
<sequence length="245" mass="25475">MSSANNLKKSLLVLALATTLAACSDNDNDDPIIEEPVVVEPIVVEPVISEFTITFSNLTAGQPLSPLSVIAFEDEAPWTFGTTASVGLEMLAESGANEEYLSYENALAAVSAEGAIAPGETTTVVITVEEQETLNLSFAAMLGNTNDAFTGLSSLDVSTLEVGGSLSRTTTAYDAGTEANTETAETVPGPAASGEGFNEIRDDTADIITMHPGIVSNQDGLSTSALGVEHKFDNPVSKIVITRTQ</sequence>
<protein>
    <submittedName>
        <fullName evidence="3">Spondin domain-containing protein</fullName>
    </submittedName>
</protein>
<dbReference type="InterPro" id="IPR009465">
    <property type="entry name" value="Spondin_N"/>
</dbReference>
<proteinExistence type="predicted"/>
<feature type="chain" id="PRO_5045373829" evidence="2">
    <location>
        <begin position="25"/>
        <end position="245"/>
    </location>
</feature>
<dbReference type="Gene3D" id="2.60.40.2130">
    <property type="entry name" value="F-spondin domain"/>
    <property type="match status" value="1"/>
</dbReference>
<dbReference type="Proteomes" id="UP001371391">
    <property type="component" value="Unassembled WGS sequence"/>
</dbReference>
<name>A0ABU9H4S2_9GAMM</name>
<evidence type="ECO:0000313" key="4">
    <source>
        <dbReference type="Proteomes" id="UP001371391"/>
    </source>
</evidence>
<keyword evidence="2" id="KW-0732">Signal</keyword>